<feature type="transmembrane region" description="Helical" evidence="1">
    <location>
        <begin position="62"/>
        <end position="82"/>
    </location>
</feature>
<evidence type="ECO:0000313" key="2">
    <source>
        <dbReference type="EMBL" id="MFC6007155.1"/>
    </source>
</evidence>
<keyword evidence="1" id="KW-1133">Transmembrane helix</keyword>
<name>A0ABW1JDR0_9ACTN</name>
<evidence type="ECO:0000256" key="1">
    <source>
        <dbReference type="SAM" id="Phobius"/>
    </source>
</evidence>
<gene>
    <name evidence="2" type="ORF">ACFQDO_08440</name>
</gene>
<keyword evidence="3" id="KW-1185">Reference proteome</keyword>
<organism evidence="2 3">
    <name type="scientific">Angustibacter luteus</name>
    <dbReference type="NCBI Taxonomy" id="658456"/>
    <lineage>
        <taxon>Bacteria</taxon>
        <taxon>Bacillati</taxon>
        <taxon>Actinomycetota</taxon>
        <taxon>Actinomycetes</taxon>
        <taxon>Kineosporiales</taxon>
        <taxon>Kineosporiaceae</taxon>
    </lineage>
</organism>
<accession>A0ABW1JDR0</accession>
<keyword evidence="1" id="KW-0812">Transmembrane</keyword>
<keyword evidence="1" id="KW-0472">Membrane</keyword>
<proteinExistence type="predicted"/>
<feature type="transmembrane region" description="Helical" evidence="1">
    <location>
        <begin position="28"/>
        <end position="50"/>
    </location>
</feature>
<reference evidence="3" key="1">
    <citation type="journal article" date="2019" name="Int. J. Syst. Evol. Microbiol.">
        <title>The Global Catalogue of Microorganisms (GCM) 10K type strain sequencing project: providing services to taxonomists for standard genome sequencing and annotation.</title>
        <authorList>
            <consortium name="The Broad Institute Genomics Platform"/>
            <consortium name="The Broad Institute Genome Sequencing Center for Infectious Disease"/>
            <person name="Wu L."/>
            <person name="Ma J."/>
        </authorList>
    </citation>
    <scope>NUCLEOTIDE SEQUENCE [LARGE SCALE GENOMIC DNA]</scope>
    <source>
        <strain evidence="3">KACC 14249</strain>
    </source>
</reference>
<dbReference type="RefSeq" id="WP_345715959.1">
    <property type="nucleotide sequence ID" value="NZ_BAABFP010000004.1"/>
</dbReference>
<protein>
    <submittedName>
        <fullName evidence="2">Uncharacterized protein</fullName>
    </submittedName>
</protein>
<dbReference type="EMBL" id="JBHSRD010000003">
    <property type="protein sequence ID" value="MFC6007155.1"/>
    <property type="molecule type" value="Genomic_DNA"/>
</dbReference>
<sequence length="91" mass="9933">MGFYLVVALACLVLIAVSWRRSGSMTNYVMFTGAPIVWVLLGGSAFIAGMLERSDPETARDVFTGGLIGTGFVLVVLMRRSLRAHKDDHQD</sequence>
<evidence type="ECO:0000313" key="3">
    <source>
        <dbReference type="Proteomes" id="UP001596189"/>
    </source>
</evidence>
<comment type="caution">
    <text evidence="2">The sequence shown here is derived from an EMBL/GenBank/DDBJ whole genome shotgun (WGS) entry which is preliminary data.</text>
</comment>
<dbReference type="Proteomes" id="UP001596189">
    <property type="component" value="Unassembled WGS sequence"/>
</dbReference>